<keyword evidence="2" id="KW-0233">DNA recombination</keyword>
<evidence type="ECO:0000256" key="3">
    <source>
        <dbReference type="PIRNR" id="PIRNR002070"/>
    </source>
</evidence>
<dbReference type="SUPFAM" id="SSF50249">
    <property type="entry name" value="Nucleic acid-binding proteins"/>
    <property type="match status" value="1"/>
</dbReference>
<feature type="compositionally biased region" description="Low complexity" evidence="4">
    <location>
        <begin position="133"/>
        <end position="156"/>
    </location>
</feature>
<dbReference type="GO" id="GO:0006281">
    <property type="term" value="P:DNA repair"/>
    <property type="evidence" value="ECO:0007669"/>
    <property type="project" value="UniProtKB-UniRule"/>
</dbReference>
<keyword evidence="6" id="KW-1185">Reference proteome</keyword>
<keyword evidence="2" id="KW-0227">DNA damage</keyword>
<evidence type="ECO:0000256" key="2">
    <source>
        <dbReference type="HAMAP-Rule" id="MF_00984"/>
    </source>
</evidence>
<dbReference type="InterPro" id="IPR012340">
    <property type="entry name" value="NA-bd_OB-fold"/>
</dbReference>
<keyword evidence="2" id="KW-0235">DNA replication</keyword>
<reference evidence="5 6" key="1">
    <citation type="submission" date="2017-10" db="EMBL/GenBank/DDBJ databases">
        <title>Draft genome of Longibacter Salinarum.</title>
        <authorList>
            <person name="Goh K.M."/>
            <person name="Shamsir M.S."/>
            <person name="Lim S.W."/>
        </authorList>
    </citation>
    <scope>NUCLEOTIDE SEQUENCE [LARGE SCALE GENOMIC DNA]</scope>
    <source>
        <strain evidence="5 6">KCTC 52045</strain>
    </source>
</reference>
<dbReference type="EMBL" id="PDEQ01000005">
    <property type="protein sequence ID" value="PEN13067.1"/>
    <property type="molecule type" value="Genomic_DNA"/>
</dbReference>
<accession>A0A2A8CWU2</accession>
<dbReference type="GO" id="GO:0009295">
    <property type="term" value="C:nucleoid"/>
    <property type="evidence" value="ECO:0007669"/>
    <property type="project" value="TreeGrafter"/>
</dbReference>
<keyword evidence="1 2" id="KW-0238">DNA-binding</keyword>
<dbReference type="Pfam" id="PF00436">
    <property type="entry name" value="SSB"/>
    <property type="match status" value="1"/>
</dbReference>
<comment type="caution">
    <text evidence="2">Lacks conserved residue(s) required for the propagation of feature annotation.</text>
</comment>
<dbReference type="PIRSF" id="PIRSF002070">
    <property type="entry name" value="SSB"/>
    <property type="match status" value="1"/>
</dbReference>
<dbReference type="InterPro" id="IPR000424">
    <property type="entry name" value="Primosome_PriB/ssb"/>
</dbReference>
<dbReference type="HAMAP" id="MF_00984">
    <property type="entry name" value="SSB"/>
    <property type="match status" value="1"/>
</dbReference>
<protein>
    <recommendedName>
        <fullName evidence="2 3">Single-stranded DNA-binding protein</fullName>
        <shortName evidence="2">SSB</shortName>
    </recommendedName>
</protein>
<comment type="subunit">
    <text evidence="2">Homotetramer.</text>
</comment>
<feature type="region of interest" description="Disordered" evidence="4">
    <location>
        <begin position="109"/>
        <end position="170"/>
    </location>
</feature>
<evidence type="ECO:0000313" key="5">
    <source>
        <dbReference type="EMBL" id="PEN13067.1"/>
    </source>
</evidence>
<dbReference type="PROSITE" id="PS50935">
    <property type="entry name" value="SSB"/>
    <property type="match status" value="1"/>
</dbReference>
<dbReference type="OrthoDB" id="9809878at2"/>
<dbReference type="GO" id="GO:0003697">
    <property type="term" value="F:single-stranded DNA binding"/>
    <property type="evidence" value="ECO:0007669"/>
    <property type="project" value="UniProtKB-UniRule"/>
</dbReference>
<dbReference type="PANTHER" id="PTHR10302:SF27">
    <property type="entry name" value="SINGLE-STRANDED DNA-BINDING PROTEIN"/>
    <property type="match status" value="1"/>
</dbReference>
<dbReference type="GO" id="GO:0006260">
    <property type="term" value="P:DNA replication"/>
    <property type="evidence" value="ECO:0007669"/>
    <property type="project" value="UniProtKB-UniRule"/>
</dbReference>
<dbReference type="Proteomes" id="UP000220102">
    <property type="component" value="Unassembled WGS sequence"/>
</dbReference>
<evidence type="ECO:0000256" key="1">
    <source>
        <dbReference type="ARBA" id="ARBA00023125"/>
    </source>
</evidence>
<evidence type="ECO:0000313" key="6">
    <source>
        <dbReference type="Proteomes" id="UP000220102"/>
    </source>
</evidence>
<organism evidence="5 6">
    <name type="scientific">Longibacter salinarum</name>
    <dbReference type="NCBI Taxonomy" id="1850348"/>
    <lineage>
        <taxon>Bacteria</taxon>
        <taxon>Pseudomonadati</taxon>
        <taxon>Rhodothermota</taxon>
        <taxon>Rhodothermia</taxon>
        <taxon>Rhodothermales</taxon>
        <taxon>Salisaetaceae</taxon>
        <taxon>Longibacter</taxon>
    </lineage>
</organism>
<feature type="compositionally biased region" description="Gly residues" evidence="4">
    <location>
        <begin position="114"/>
        <end position="132"/>
    </location>
</feature>
<sequence length="170" mass="18939">MARGVNKVILIGNLGQDPELRYTGSGTAVCNMRLATNESYKDRDGNLVDKTEWHTVVAWARLGEICNEYLSKGSQVYFEGKLQTRSWEDRDGNTRYSTEVKAQEMMFLDRANNGPGGGPSGDGFSQGQGGGPSDQRQQQGGGPQRQSRTQQQQQQQEEQETFEPDDELPF</sequence>
<comment type="function">
    <text evidence="2">Plays an important role in DNA replication, recombination and repair. Binds to ssDNA and to an array of partner proteins to recruit them to their sites of action during DNA metabolism.</text>
</comment>
<comment type="caution">
    <text evidence="5">The sequence shown here is derived from an EMBL/GenBank/DDBJ whole genome shotgun (WGS) entry which is preliminary data.</text>
</comment>
<evidence type="ECO:0000256" key="4">
    <source>
        <dbReference type="SAM" id="MobiDB-lite"/>
    </source>
</evidence>
<proteinExistence type="inferred from homology"/>
<dbReference type="CDD" id="cd04496">
    <property type="entry name" value="SSB_OBF"/>
    <property type="match status" value="1"/>
</dbReference>
<name>A0A2A8CWU2_9BACT</name>
<gene>
    <name evidence="5" type="ORF">CRI94_10450</name>
</gene>
<dbReference type="GO" id="GO:0006310">
    <property type="term" value="P:DNA recombination"/>
    <property type="evidence" value="ECO:0007669"/>
    <property type="project" value="UniProtKB-UniRule"/>
</dbReference>
<keyword evidence="2" id="KW-0234">DNA repair</keyword>
<dbReference type="PANTHER" id="PTHR10302">
    <property type="entry name" value="SINGLE-STRANDED DNA-BINDING PROTEIN"/>
    <property type="match status" value="1"/>
</dbReference>
<dbReference type="AlphaFoldDB" id="A0A2A8CWU2"/>
<feature type="short sequence motif" description="Important for interaction with partner proteins" evidence="2">
    <location>
        <begin position="165"/>
        <end position="170"/>
    </location>
</feature>
<dbReference type="NCBIfam" id="TIGR00621">
    <property type="entry name" value="ssb"/>
    <property type="match status" value="1"/>
</dbReference>
<dbReference type="InterPro" id="IPR011344">
    <property type="entry name" value="ssDNA-bd"/>
</dbReference>
<dbReference type="Gene3D" id="2.40.50.140">
    <property type="entry name" value="Nucleic acid-binding proteins"/>
    <property type="match status" value="1"/>
</dbReference>
<dbReference type="RefSeq" id="WP_098075659.1">
    <property type="nucleotide sequence ID" value="NZ_PDEQ01000005.1"/>
</dbReference>
<feature type="compositionally biased region" description="Acidic residues" evidence="4">
    <location>
        <begin position="157"/>
        <end position="170"/>
    </location>
</feature>